<dbReference type="Pfam" id="PF07776">
    <property type="entry name" value="zf-AD"/>
    <property type="match status" value="1"/>
</dbReference>
<organism evidence="1 2">
    <name type="scientific">Anopheles stephensi</name>
    <name type="common">Indo-Pakistan malaria mosquito</name>
    <dbReference type="NCBI Taxonomy" id="30069"/>
    <lineage>
        <taxon>Eukaryota</taxon>
        <taxon>Metazoa</taxon>
        <taxon>Ecdysozoa</taxon>
        <taxon>Arthropoda</taxon>
        <taxon>Hexapoda</taxon>
        <taxon>Insecta</taxon>
        <taxon>Pterygota</taxon>
        <taxon>Neoptera</taxon>
        <taxon>Endopterygota</taxon>
        <taxon>Diptera</taxon>
        <taxon>Nematocera</taxon>
        <taxon>Culicoidea</taxon>
        <taxon>Culicidae</taxon>
        <taxon>Anophelinae</taxon>
        <taxon>Anopheles</taxon>
    </lineage>
</organism>
<dbReference type="VEuPathDB" id="VectorBase:ASTEI20_042278"/>
<dbReference type="PROSITE" id="PS51915">
    <property type="entry name" value="ZAD"/>
    <property type="match status" value="1"/>
</dbReference>
<dbReference type="STRING" id="30069.A0A182Y8N8"/>
<reference evidence="2" key="1">
    <citation type="journal article" date="2014" name="Genome Biol.">
        <title>Genome analysis of a major urban malaria vector mosquito, Anopheles stephensi.</title>
        <authorList>
            <person name="Jiang X."/>
            <person name="Peery A."/>
            <person name="Hall A.B."/>
            <person name="Sharma A."/>
            <person name="Chen X.G."/>
            <person name="Waterhouse R.M."/>
            <person name="Komissarov A."/>
            <person name="Riehle M.M."/>
            <person name="Shouche Y."/>
            <person name="Sharakhova M.V."/>
            <person name="Lawson D."/>
            <person name="Pakpour N."/>
            <person name="Arensburger P."/>
            <person name="Davidson V.L."/>
            <person name="Eiglmeier K."/>
            <person name="Emrich S."/>
            <person name="George P."/>
            <person name="Kennedy R.C."/>
            <person name="Mane S.P."/>
            <person name="Maslen G."/>
            <person name="Oringanje C."/>
            <person name="Qi Y."/>
            <person name="Settlage R."/>
            <person name="Tojo M."/>
            <person name="Tubio J.M."/>
            <person name="Unger M.F."/>
            <person name="Wang B."/>
            <person name="Vernick K.D."/>
            <person name="Ribeiro J.M."/>
            <person name="James A.A."/>
            <person name="Michel K."/>
            <person name="Riehle M.A."/>
            <person name="Luckhart S."/>
            <person name="Sharakhov I.V."/>
            <person name="Tu Z."/>
        </authorList>
    </citation>
    <scope>NUCLEOTIDE SEQUENCE [LARGE SCALE GENOMIC DNA]</scope>
    <source>
        <strain evidence="2">Indian</strain>
    </source>
</reference>
<evidence type="ECO:0000313" key="1">
    <source>
        <dbReference type="EnsemblMetazoa" id="ASTEI04824-PA"/>
    </source>
</evidence>
<protein>
    <submittedName>
        <fullName evidence="1">Uncharacterized protein</fullName>
    </submittedName>
</protein>
<dbReference type="EnsemblMetazoa" id="ASTEI04824-RA">
    <property type="protein sequence ID" value="ASTEI04824-PA"/>
    <property type="gene ID" value="ASTEI04824"/>
</dbReference>
<dbReference type="PANTHER" id="PTHR39942:SF1">
    <property type="entry name" value="BCDNA.LD26519-RELATED"/>
    <property type="match status" value="1"/>
</dbReference>
<dbReference type="InterPro" id="IPR012934">
    <property type="entry name" value="Znf_AD"/>
</dbReference>
<dbReference type="VEuPathDB" id="VectorBase:ASTE004042"/>
<sequence length="208" mass="22808">MENSGQSSSPPVENMENGCQESLDQSRKDYIALGHSSFNGCCRLCLKGNCHLQKLFPGGYTEDVLISKIFECTTVEITFATDPDALICYSCVAKIEEFHRYREQCRSNDVRHKISLLRSEGGQIHTASKSALLPAKYIKKEIDSEGFEISAADFFPIDTTEQSSYGTFETSLDGGPIASVADSSVAVVDSTILNEIHVPNLNMANMCS</sequence>
<dbReference type="SMART" id="SM00868">
    <property type="entry name" value="zf-AD"/>
    <property type="match status" value="1"/>
</dbReference>
<dbReference type="GO" id="GO:0008270">
    <property type="term" value="F:zinc ion binding"/>
    <property type="evidence" value="ECO:0007669"/>
    <property type="project" value="UniProtKB-UniRule"/>
</dbReference>
<evidence type="ECO:0000313" key="2">
    <source>
        <dbReference type="Proteomes" id="UP000076408"/>
    </source>
</evidence>
<reference evidence="1" key="2">
    <citation type="submission" date="2020-05" db="UniProtKB">
        <authorList>
            <consortium name="EnsemblMetazoa"/>
        </authorList>
    </citation>
    <scope>IDENTIFICATION</scope>
    <source>
        <strain evidence="1">Indian</strain>
    </source>
</reference>
<dbReference type="SUPFAM" id="SSF57716">
    <property type="entry name" value="Glucocorticoid receptor-like (DNA-binding domain)"/>
    <property type="match status" value="1"/>
</dbReference>
<name>A0A182Y8N8_ANOST</name>
<dbReference type="VEuPathDB" id="VectorBase:ASTEI04824"/>
<dbReference type="PANTHER" id="PTHR39942">
    <property type="entry name" value="BCDNA.LD26519-RELATED"/>
    <property type="match status" value="1"/>
</dbReference>
<dbReference type="GO" id="GO:0005634">
    <property type="term" value="C:nucleus"/>
    <property type="evidence" value="ECO:0007669"/>
    <property type="project" value="InterPro"/>
</dbReference>
<keyword evidence="2" id="KW-1185">Reference proteome</keyword>
<dbReference type="Gene3D" id="3.40.1800.20">
    <property type="match status" value="1"/>
</dbReference>
<accession>A0A182Y8N8</accession>
<dbReference type="Proteomes" id="UP000076408">
    <property type="component" value="Unassembled WGS sequence"/>
</dbReference>
<proteinExistence type="predicted"/>
<dbReference type="AlphaFoldDB" id="A0A182Y8N8"/>